<keyword evidence="4" id="KW-0378">Hydrolase</keyword>
<dbReference type="RefSeq" id="WP_270120780.1">
    <property type="nucleotide sequence ID" value="NZ_BAAAOM010000004.1"/>
</dbReference>
<evidence type="ECO:0000313" key="3">
    <source>
        <dbReference type="EMBL" id="MDA1384340.1"/>
    </source>
</evidence>
<comment type="caution">
    <text evidence="3">The sequence shown here is derived from an EMBL/GenBank/DDBJ whole genome shotgun (WGS) entry which is preliminary data.</text>
</comment>
<dbReference type="SUPFAM" id="SSF51261">
    <property type="entry name" value="Duplicated hybrid motif"/>
    <property type="match status" value="1"/>
</dbReference>
<dbReference type="CDD" id="cd12797">
    <property type="entry name" value="M23_peptidase"/>
    <property type="match status" value="1"/>
</dbReference>
<name>A0A9X3PFI3_9ACTN</name>
<evidence type="ECO:0000256" key="1">
    <source>
        <dbReference type="SAM" id="Phobius"/>
    </source>
</evidence>
<dbReference type="EMBL" id="JAVDYD010000001">
    <property type="protein sequence ID" value="MDR7339228.1"/>
    <property type="molecule type" value="Genomic_DNA"/>
</dbReference>
<protein>
    <submittedName>
        <fullName evidence="3">M23 family metallopeptidase</fullName>
    </submittedName>
    <submittedName>
        <fullName evidence="4">Murein DD-endopeptidase MepM/ murein hydrolase activator NlpD</fullName>
    </submittedName>
</protein>
<dbReference type="Pfam" id="PF01551">
    <property type="entry name" value="Peptidase_M23"/>
    <property type="match status" value="1"/>
</dbReference>
<dbReference type="InterPro" id="IPR011055">
    <property type="entry name" value="Dup_hybrid_motif"/>
</dbReference>
<evidence type="ECO:0000313" key="6">
    <source>
        <dbReference type="Proteomes" id="UP001183604"/>
    </source>
</evidence>
<evidence type="ECO:0000259" key="2">
    <source>
        <dbReference type="Pfam" id="PF01551"/>
    </source>
</evidence>
<evidence type="ECO:0000313" key="4">
    <source>
        <dbReference type="EMBL" id="MDR7339228.1"/>
    </source>
</evidence>
<dbReference type="Proteomes" id="UP001183604">
    <property type="component" value="Unassembled WGS sequence"/>
</dbReference>
<dbReference type="Gene3D" id="2.70.70.10">
    <property type="entry name" value="Glucose Permease (Domain IIA)"/>
    <property type="match status" value="1"/>
</dbReference>
<reference evidence="3" key="1">
    <citation type="submission" date="2022-12" db="EMBL/GenBank/DDBJ databases">
        <title>Gycomyces niveus sp.nov., a novel actinomycete isolated from soil in Shouguang.</title>
        <authorList>
            <person name="Yang X."/>
        </authorList>
    </citation>
    <scope>NUCLEOTIDE SEQUENCE</scope>
    <source>
        <strain evidence="3">DSM 44724</strain>
    </source>
</reference>
<feature type="transmembrane region" description="Helical" evidence="1">
    <location>
        <begin position="49"/>
        <end position="71"/>
    </location>
</feature>
<reference evidence="4 6" key="2">
    <citation type="submission" date="2023-07" db="EMBL/GenBank/DDBJ databases">
        <title>Sequencing the genomes of 1000 actinobacteria strains.</title>
        <authorList>
            <person name="Klenk H.-P."/>
        </authorList>
    </citation>
    <scope>NUCLEOTIDE SEQUENCE [LARGE SCALE GENOMIC DNA]</scope>
    <source>
        <strain evidence="4 6">DSM 44724</strain>
    </source>
</reference>
<dbReference type="Proteomes" id="UP001145799">
    <property type="component" value="Unassembled WGS sequence"/>
</dbReference>
<dbReference type="GO" id="GO:0004222">
    <property type="term" value="F:metalloendopeptidase activity"/>
    <property type="evidence" value="ECO:0007669"/>
    <property type="project" value="TreeGrafter"/>
</dbReference>
<accession>A0A9X3PFI3</accession>
<dbReference type="InterPro" id="IPR050570">
    <property type="entry name" value="Cell_wall_metabolism_enzyme"/>
</dbReference>
<feature type="domain" description="M23ase beta-sheet core" evidence="2">
    <location>
        <begin position="154"/>
        <end position="248"/>
    </location>
</feature>
<dbReference type="PANTHER" id="PTHR21666">
    <property type="entry name" value="PEPTIDASE-RELATED"/>
    <property type="match status" value="1"/>
</dbReference>
<proteinExistence type="predicted"/>
<dbReference type="InterPro" id="IPR016047">
    <property type="entry name" value="M23ase_b-sheet_dom"/>
</dbReference>
<keyword evidence="6" id="KW-1185">Reference proteome</keyword>
<evidence type="ECO:0000313" key="5">
    <source>
        <dbReference type="Proteomes" id="UP001145799"/>
    </source>
</evidence>
<dbReference type="PANTHER" id="PTHR21666:SF270">
    <property type="entry name" value="MUREIN HYDROLASE ACTIVATOR ENVC"/>
    <property type="match status" value="1"/>
</dbReference>
<organism evidence="3 5">
    <name type="scientific">Glycomyces lechevalierae</name>
    <dbReference type="NCBI Taxonomy" id="256034"/>
    <lineage>
        <taxon>Bacteria</taxon>
        <taxon>Bacillati</taxon>
        <taxon>Actinomycetota</taxon>
        <taxon>Actinomycetes</taxon>
        <taxon>Glycomycetales</taxon>
        <taxon>Glycomycetaceae</taxon>
        <taxon>Glycomyces</taxon>
    </lineage>
</organism>
<keyword evidence="1" id="KW-1133">Transmembrane helix</keyword>
<keyword evidence="1" id="KW-0812">Transmembrane</keyword>
<dbReference type="EMBL" id="JAPZVQ010000002">
    <property type="protein sequence ID" value="MDA1384340.1"/>
    <property type="molecule type" value="Genomic_DNA"/>
</dbReference>
<keyword evidence="1" id="KW-0472">Membrane</keyword>
<gene>
    <name evidence="4" type="ORF">J2S69_002947</name>
    <name evidence="3" type="ORF">O2L01_05030</name>
</gene>
<sequence>MGTPDETTESGAGALAARRIRALIRRAGALAAHRTRALIRRARMSRERYSWRFVNIGLATAILVGSGLAAISGQNATAQAAEKQNDTVVQADWRVDTVLADMSAAAEKAAADQAAAKAAAAAAAAEKARLAALPWTLPSDARITSYFGMRDGRLHGGTDFGEFEGEDIWAAGDGTVSYVGYEEGGYGNVVYIDHGDGIQTRYGHASKILVDEGDKVSKGDTIMLAGDTGRSNGPHLHFEVLIDGEKVDSLKWLEEQGLNPG</sequence>
<dbReference type="AlphaFoldDB" id="A0A9X3PFI3"/>